<name>A0A8H3EDF9_9AGAM</name>
<feature type="domain" description="Protein CPL1-like" evidence="1">
    <location>
        <begin position="266"/>
        <end position="314"/>
    </location>
</feature>
<organism evidence="2 3">
    <name type="scientific">Rhizoctonia solani</name>
    <dbReference type="NCBI Taxonomy" id="456999"/>
    <lineage>
        <taxon>Eukaryota</taxon>
        <taxon>Fungi</taxon>
        <taxon>Dikarya</taxon>
        <taxon>Basidiomycota</taxon>
        <taxon>Agaricomycotina</taxon>
        <taxon>Agaricomycetes</taxon>
        <taxon>Cantharellales</taxon>
        <taxon>Ceratobasidiaceae</taxon>
        <taxon>Rhizoctonia</taxon>
    </lineage>
</organism>
<dbReference type="PANTHER" id="PTHR35192:SF2">
    <property type="entry name" value="APPLE DOMAIN-CONTAINING PROTEIN"/>
    <property type="match status" value="1"/>
</dbReference>
<evidence type="ECO:0000259" key="1">
    <source>
        <dbReference type="Pfam" id="PF21671"/>
    </source>
</evidence>
<reference evidence="2" key="1">
    <citation type="submission" date="2021-01" db="EMBL/GenBank/DDBJ databases">
        <authorList>
            <person name="Kaushik A."/>
        </authorList>
    </citation>
    <scope>NUCLEOTIDE SEQUENCE</scope>
    <source>
        <strain evidence="2">AG5</strain>
    </source>
</reference>
<accession>A0A8H3EDF9</accession>
<evidence type="ECO:0000313" key="3">
    <source>
        <dbReference type="Proteomes" id="UP000663827"/>
    </source>
</evidence>
<dbReference type="OrthoDB" id="3134840at2759"/>
<dbReference type="InterPro" id="IPR048661">
    <property type="entry name" value="CPL1-like"/>
</dbReference>
<dbReference type="Pfam" id="PF21671">
    <property type="entry name" value="CPL1-like"/>
    <property type="match status" value="1"/>
</dbReference>
<dbReference type="Proteomes" id="UP000663827">
    <property type="component" value="Unassembled WGS sequence"/>
</dbReference>
<protein>
    <recommendedName>
        <fullName evidence="1">Protein CPL1-like domain-containing protein</fullName>
    </recommendedName>
</protein>
<gene>
    <name evidence="2" type="ORF">RDB_LOCUS191316</name>
</gene>
<proteinExistence type="predicted"/>
<dbReference type="PANTHER" id="PTHR35192">
    <property type="entry name" value="PROTEIN, PUTATIVE-RELATED"/>
    <property type="match status" value="1"/>
</dbReference>
<sequence length="340" mass="36260">MGARHAKGVIPVLAGTQSNATKGNTLARGRLVVRRARMGHILTKRALPCVRLRSAGGTPLGPTQETTRGRLNRKNVAKDTTAWQVALAKNVQPVLIVILRPHANLLCVNLEGFRIRKVPVIAQSAPQEHMSIGTDRHRVVNVVLGASKVQPARRIVKLAQSKPGVSDSILFKHKFLRIAGAAGGQGKILVTSNPGSKSAQQCRAFGLGDPAPLPGVCVDSAVTQNQLICPATTGPVPTGLLKRSVPRGCSNRRHTMCEVKSGRGGWECIDTKITLDACGSCDNDCSSIPYVGDVKCLAGKCQVVTCREGFSVQYVDGVPSCIPVTKKAFLIFERDMNLAN</sequence>
<comment type="caution">
    <text evidence="2">The sequence shown here is derived from an EMBL/GenBank/DDBJ whole genome shotgun (WGS) entry which is preliminary data.</text>
</comment>
<evidence type="ECO:0000313" key="2">
    <source>
        <dbReference type="EMBL" id="CAE7233453.1"/>
    </source>
</evidence>
<dbReference type="EMBL" id="CAJNJQ010006631">
    <property type="protein sequence ID" value="CAE7233453.1"/>
    <property type="molecule type" value="Genomic_DNA"/>
</dbReference>
<dbReference type="InterPro" id="IPR038955">
    <property type="entry name" value="PriA/CPL1_fungi"/>
</dbReference>
<dbReference type="AlphaFoldDB" id="A0A8H3EDF9"/>